<gene>
    <name evidence="1" type="ORF">J2853_005489</name>
</gene>
<proteinExistence type="predicted"/>
<reference evidence="1 2" key="1">
    <citation type="submission" date="2023-07" db="EMBL/GenBank/DDBJ databases">
        <title>Sequencing the genomes of 1000 actinobacteria strains.</title>
        <authorList>
            <person name="Klenk H.-P."/>
        </authorList>
    </citation>
    <scope>NUCLEOTIDE SEQUENCE [LARGE SCALE GENOMIC DNA]</scope>
    <source>
        <strain evidence="1 2">DSM 46740</strain>
    </source>
</reference>
<protein>
    <submittedName>
        <fullName evidence="1">Uncharacterized protein</fullName>
    </submittedName>
</protein>
<dbReference type="EMBL" id="JAUSQU010000001">
    <property type="protein sequence ID" value="MDP9846278.1"/>
    <property type="molecule type" value="Genomic_DNA"/>
</dbReference>
<sequence>MPHIRDPRYGVIASGPHAVGRTRTDQVDAALFGFRE</sequence>
<evidence type="ECO:0000313" key="1">
    <source>
        <dbReference type="EMBL" id="MDP9846278.1"/>
    </source>
</evidence>
<accession>A0ABT9QHQ5</accession>
<organism evidence="1 2">
    <name type="scientific">Streptosporangium lutulentum</name>
    <dbReference type="NCBI Taxonomy" id="1461250"/>
    <lineage>
        <taxon>Bacteria</taxon>
        <taxon>Bacillati</taxon>
        <taxon>Actinomycetota</taxon>
        <taxon>Actinomycetes</taxon>
        <taxon>Streptosporangiales</taxon>
        <taxon>Streptosporangiaceae</taxon>
        <taxon>Streptosporangium</taxon>
    </lineage>
</organism>
<keyword evidence="2" id="KW-1185">Reference proteome</keyword>
<evidence type="ECO:0000313" key="2">
    <source>
        <dbReference type="Proteomes" id="UP001225356"/>
    </source>
</evidence>
<name>A0ABT9QHQ5_9ACTN</name>
<comment type="caution">
    <text evidence="1">The sequence shown here is derived from an EMBL/GenBank/DDBJ whole genome shotgun (WGS) entry which is preliminary data.</text>
</comment>
<dbReference type="Proteomes" id="UP001225356">
    <property type="component" value="Unassembled WGS sequence"/>
</dbReference>